<dbReference type="RefSeq" id="WP_005633194.1">
    <property type="nucleotide sequence ID" value="NZ_CP015230.1"/>
</dbReference>
<protein>
    <submittedName>
        <fullName evidence="4">Acetyltransferase</fullName>
    </submittedName>
</protein>
<dbReference type="GO" id="GO:0016747">
    <property type="term" value="F:acyltransferase activity, transferring groups other than amino-acyl groups"/>
    <property type="evidence" value="ECO:0007669"/>
    <property type="project" value="InterPro"/>
</dbReference>
<feature type="domain" description="N-acetyltransferase" evidence="3">
    <location>
        <begin position="1"/>
        <end position="141"/>
    </location>
</feature>
<accession>A0A1B0ZYG5</accession>
<dbReference type="Gene3D" id="3.40.630.30">
    <property type="match status" value="1"/>
</dbReference>
<reference evidence="4 5" key="1">
    <citation type="journal article" date="2016" name="ISME J.">
        <title>Global occurrence and heterogeneity of the Roseobacter-clade species Ruegeria mobilis.</title>
        <authorList>
            <person name="Sonnenschein E."/>
            <person name="Gram L."/>
        </authorList>
    </citation>
    <scope>NUCLEOTIDE SEQUENCE [LARGE SCALE GENOMIC DNA]</scope>
    <source>
        <strain evidence="4 5">F1926</strain>
    </source>
</reference>
<dbReference type="EMBL" id="CP015230">
    <property type="protein sequence ID" value="ANP39373.1"/>
    <property type="molecule type" value="Genomic_DNA"/>
</dbReference>
<dbReference type="GeneID" id="28248410"/>
<dbReference type="Pfam" id="PF00583">
    <property type="entry name" value="Acetyltransf_1"/>
    <property type="match status" value="1"/>
</dbReference>
<dbReference type="PANTHER" id="PTHR43800">
    <property type="entry name" value="PEPTIDYL-LYSINE N-ACETYLTRANSFERASE YJAB"/>
    <property type="match status" value="1"/>
</dbReference>
<evidence type="ECO:0000259" key="3">
    <source>
        <dbReference type="PROSITE" id="PS51186"/>
    </source>
</evidence>
<dbReference type="InterPro" id="IPR000182">
    <property type="entry name" value="GNAT_dom"/>
</dbReference>
<evidence type="ECO:0000313" key="5">
    <source>
        <dbReference type="Proteomes" id="UP000013243"/>
    </source>
</evidence>
<dbReference type="KEGG" id="rmb:K529_001220"/>
<evidence type="ECO:0000256" key="2">
    <source>
        <dbReference type="ARBA" id="ARBA00023315"/>
    </source>
</evidence>
<dbReference type="AlphaFoldDB" id="A0A1B0ZYG5"/>
<dbReference type="CDD" id="cd04301">
    <property type="entry name" value="NAT_SF"/>
    <property type="match status" value="1"/>
</dbReference>
<evidence type="ECO:0000256" key="1">
    <source>
        <dbReference type="ARBA" id="ARBA00022679"/>
    </source>
</evidence>
<evidence type="ECO:0000313" key="4">
    <source>
        <dbReference type="EMBL" id="ANP39373.1"/>
    </source>
</evidence>
<dbReference type="InterPro" id="IPR016181">
    <property type="entry name" value="Acyl_CoA_acyltransferase"/>
</dbReference>
<keyword evidence="1 4" id="KW-0808">Transferase</keyword>
<dbReference type="SUPFAM" id="SSF55729">
    <property type="entry name" value="Acyl-CoA N-acyltransferases (Nat)"/>
    <property type="match status" value="1"/>
</dbReference>
<proteinExistence type="predicted"/>
<gene>
    <name evidence="4" type="ORF">K529_001220</name>
</gene>
<dbReference type="Proteomes" id="UP000013243">
    <property type="component" value="Chromosome"/>
</dbReference>
<dbReference type="OrthoDB" id="7205533at2"/>
<organism evidence="4 5">
    <name type="scientific">Tritonibacter mobilis F1926</name>
    <dbReference type="NCBI Taxonomy" id="1265309"/>
    <lineage>
        <taxon>Bacteria</taxon>
        <taxon>Pseudomonadati</taxon>
        <taxon>Pseudomonadota</taxon>
        <taxon>Alphaproteobacteria</taxon>
        <taxon>Rhodobacterales</taxon>
        <taxon>Paracoccaceae</taxon>
        <taxon>Tritonibacter</taxon>
    </lineage>
</organism>
<name>A0A1B0ZYG5_9RHOB</name>
<dbReference type="PROSITE" id="PS51186">
    <property type="entry name" value="GNAT"/>
    <property type="match status" value="1"/>
</dbReference>
<keyword evidence="2" id="KW-0012">Acyltransferase</keyword>
<dbReference type="STRING" id="1265309.K529_001220"/>
<dbReference type="PANTHER" id="PTHR43800:SF1">
    <property type="entry name" value="PEPTIDYL-LYSINE N-ACETYLTRANSFERASE YJAB"/>
    <property type="match status" value="1"/>
</dbReference>
<sequence length="141" mass="15603">MIKPYSPSDKPAVLHIWREASAIAHPFLSAALVAQAEAMIRDQFLDLAETWMIDADDTPAGFIALLGNEVGGLFVLPSHQGKGYGRALLDHALHTRAELELCVFAANHRARGFYKAYGFQAGEERLNAFFGQHEIVMHLSR</sequence>